<gene>
    <name evidence="1" type="ORF">NECAME_15046</name>
</gene>
<accession>W2SMB1</accession>
<dbReference type="EMBL" id="KI669038">
    <property type="protein sequence ID" value="ETN69852.1"/>
    <property type="molecule type" value="Genomic_DNA"/>
</dbReference>
<sequence>MQLIALSGNVVVACGGTETTKEVLDSIFQGISPLAGLRGSMSITPTNISHKNEERFEIYPENTTLMDQVTKKATGSATLQKSVKNMYQGDT</sequence>
<evidence type="ECO:0000313" key="2">
    <source>
        <dbReference type="Proteomes" id="UP000053676"/>
    </source>
</evidence>
<evidence type="ECO:0000313" key="1">
    <source>
        <dbReference type="EMBL" id="ETN69852.1"/>
    </source>
</evidence>
<keyword evidence="2" id="KW-1185">Reference proteome</keyword>
<reference evidence="2" key="1">
    <citation type="journal article" date="2014" name="Nat. Genet.">
        <title>Genome of the human hookworm Necator americanus.</title>
        <authorList>
            <person name="Tang Y.T."/>
            <person name="Gao X."/>
            <person name="Rosa B.A."/>
            <person name="Abubucker S."/>
            <person name="Hallsworth-Pepin K."/>
            <person name="Martin J."/>
            <person name="Tyagi R."/>
            <person name="Heizer E."/>
            <person name="Zhang X."/>
            <person name="Bhonagiri-Palsikar V."/>
            <person name="Minx P."/>
            <person name="Warren W.C."/>
            <person name="Wang Q."/>
            <person name="Zhan B."/>
            <person name="Hotez P.J."/>
            <person name="Sternberg P.W."/>
            <person name="Dougall A."/>
            <person name="Gaze S.T."/>
            <person name="Mulvenna J."/>
            <person name="Sotillo J."/>
            <person name="Ranganathan S."/>
            <person name="Rabelo E.M."/>
            <person name="Wilson R.K."/>
            <person name="Felgner P.L."/>
            <person name="Bethony J."/>
            <person name="Hawdon J.M."/>
            <person name="Gasser R.B."/>
            <person name="Loukas A."/>
            <person name="Mitreva M."/>
        </authorList>
    </citation>
    <scope>NUCLEOTIDE SEQUENCE [LARGE SCALE GENOMIC DNA]</scope>
</reference>
<organism evidence="1 2">
    <name type="scientific">Necator americanus</name>
    <name type="common">Human hookworm</name>
    <dbReference type="NCBI Taxonomy" id="51031"/>
    <lineage>
        <taxon>Eukaryota</taxon>
        <taxon>Metazoa</taxon>
        <taxon>Ecdysozoa</taxon>
        <taxon>Nematoda</taxon>
        <taxon>Chromadorea</taxon>
        <taxon>Rhabditida</taxon>
        <taxon>Rhabditina</taxon>
        <taxon>Rhabditomorpha</taxon>
        <taxon>Strongyloidea</taxon>
        <taxon>Ancylostomatidae</taxon>
        <taxon>Bunostominae</taxon>
        <taxon>Necator</taxon>
    </lineage>
</organism>
<dbReference type="AlphaFoldDB" id="W2SMB1"/>
<name>W2SMB1_NECAM</name>
<dbReference type="Proteomes" id="UP000053676">
    <property type="component" value="Unassembled WGS sequence"/>
</dbReference>
<proteinExistence type="predicted"/>
<dbReference type="KEGG" id="nai:NECAME_15046"/>
<protein>
    <submittedName>
        <fullName evidence="1">Uncharacterized protein</fullName>
    </submittedName>
</protein>